<keyword evidence="14" id="KW-0464">Manganese</keyword>
<comment type="function">
    <text evidence="1 14">DNA ligase that catalyzes the formation of phosphodiester linkages between 5'-phosphoryl and 3'-hydroxyl groups in double-stranded DNA using NAD as a coenzyme and as the energy source for the reaction. It is essential for DNA replication and repair of damaged DNA.</text>
</comment>
<dbReference type="InterPro" id="IPR012340">
    <property type="entry name" value="NA-bd_OB-fold"/>
</dbReference>
<dbReference type="Gene3D" id="2.40.50.140">
    <property type="entry name" value="Nucleic acid-binding proteins"/>
    <property type="match status" value="1"/>
</dbReference>
<dbReference type="InterPro" id="IPR013839">
    <property type="entry name" value="DNAligase_adenylation"/>
</dbReference>
<dbReference type="CDD" id="cd00114">
    <property type="entry name" value="LIGANc"/>
    <property type="match status" value="1"/>
</dbReference>
<feature type="binding site" evidence="14">
    <location>
        <position position="296"/>
    </location>
    <ligand>
        <name>NAD(+)</name>
        <dbReference type="ChEBI" id="CHEBI:57540"/>
    </ligand>
</feature>
<comment type="caution">
    <text evidence="17">The sequence shown here is derived from an EMBL/GenBank/DDBJ whole genome shotgun (WGS) entry which is preliminary data.</text>
</comment>
<evidence type="ECO:0000313" key="17">
    <source>
        <dbReference type="EMBL" id="TCO83486.1"/>
    </source>
</evidence>
<dbReference type="Gene3D" id="3.40.50.10190">
    <property type="entry name" value="BRCT domain"/>
    <property type="match status" value="1"/>
</dbReference>
<dbReference type="InterPro" id="IPR041663">
    <property type="entry name" value="DisA/LigA_HHH"/>
</dbReference>
<feature type="binding site" evidence="14">
    <location>
        <position position="320"/>
    </location>
    <ligand>
        <name>NAD(+)</name>
        <dbReference type="ChEBI" id="CHEBI:57540"/>
    </ligand>
</feature>
<evidence type="ECO:0000256" key="15">
    <source>
        <dbReference type="RuleBase" id="RU000618"/>
    </source>
</evidence>
<dbReference type="NCBIfam" id="TIGR00575">
    <property type="entry name" value="dnlj"/>
    <property type="match status" value="1"/>
</dbReference>
<protein>
    <recommendedName>
        <fullName evidence="3 14">DNA ligase</fullName>
        <ecNumber evidence="2 14">6.5.1.2</ecNumber>
    </recommendedName>
    <alternativeName>
        <fullName evidence="14">Polydeoxyribonucleotide synthase [NAD(+)]</fullName>
    </alternativeName>
</protein>
<evidence type="ECO:0000256" key="14">
    <source>
        <dbReference type="HAMAP-Rule" id="MF_01588"/>
    </source>
</evidence>
<dbReference type="SMART" id="SM00292">
    <property type="entry name" value="BRCT"/>
    <property type="match status" value="1"/>
</dbReference>
<keyword evidence="7 14" id="KW-0227">DNA damage</keyword>
<dbReference type="SUPFAM" id="SSF56091">
    <property type="entry name" value="DNA ligase/mRNA capping enzyme, catalytic domain"/>
    <property type="match status" value="1"/>
</dbReference>
<feature type="domain" description="BRCT" evidence="16">
    <location>
        <begin position="715"/>
        <end position="789"/>
    </location>
</feature>
<dbReference type="GO" id="GO:0006281">
    <property type="term" value="P:DNA repair"/>
    <property type="evidence" value="ECO:0007669"/>
    <property type="project" value="UniProtKB-KW"/>
</dbReference>
<dbReference type="Pfam" id="PF03119">
    <property type="entry name" value="DNA_ligase_ZBD"/>
    <property type="match status" value="1"/>
</dbReference>
<feature type="binding site" evidence="14">
    <location>
        <position position="438"/>
    </location>
    <ligand>
        <name>Zn(2+)</name>
        <dbReference type="ChEBI" id="CHEBI:29105"/>
    </ligand>
</feature>
<evidence type="ECO:0000256" key="7">
    <source>
        <dbReference type="ARBA" id="ARBA00022763"/>
    </source>
</evidence>
<dbReference type="InterPro" id="IPR004150">
    <property type="entry name" value="NAD_DNA_ligase_OB"/>
</dbReference>
<dbReference type="Proteomes" id="UP000295765">
    <property type="component" value="Unassembled WGS sequence"/>
</dbReference>
<keyword evidence="18" id="KW-1185">Reference proteome</keyword>
<dbReference type="SUPFAM" id="SSF47781">
    <property type="entry name" value="RuvA domain 2-like"/>
    <property type="match status" value="2"/>
</dbReference>
<gene>
    <name evidence="14" type="primary">ligA</name>
    <name evidence="17" type="ORF">EV699_102193</name>
</gene>
<dbReference type="Gene3D" id="3.30.470.30">
    <property type="entry name" value="DNA ligase/mRNA capping enzyme"/>
    <property type="match status" value="1"/>
</dbReference>
<evidence type="ECO:0000256" key="13">
    <source>
        <dbReference type="ARBA" id="ARBA00060881"/>
    </source>
</evidence>
<evidence type="ECO:0000313" key="18">
    <source>
        <dbReference type="Proteomes" id="UP000295765"/>
    </source>
</evidence>
<keyword evidence="10 14" id="KW-0520">NAD</keyword>
<keyword evidence="8 14" id="KW-0862">Zinc</keyword>
<dbReference type="OrthoDB" id="9759736at2"/>
<dbReference type="GO" id="GO:0003911">
    <property type="term" value="F:DNA ligase (NAD+) activity"/>
    <property type="evidence" value="ECO:0007669"/>
    <property type="project" value="UniProtKB-UniRule"/>
</dbReference>
<dbReference type="HAMAP" id="MF_01588">
    <property type="entry name" value="DNA_ligase_A"/>
    <property type="match status" value="1"/>
</dbReference>
<dbReference type="InterPro" id="IPR003583">
    <property type="entry name" value="Hlx-hairpin-Hlx_DNA-bd_motif"/>
</dbReference>
<dbReference type="PROSITE" id="PS01055">
    <property type="entry name" value="DNA_LIGASE_N1"/>
    <property type="match status" value="1"/>
</dbReference>
<keyword evidence="9 14" id="KW-0460">Magnesium</keyword>
<dbReference type="Pfam" id="PF01653">
    <property type="entry name" value="DNA_ligase_aden"/>
    <property type="match status" value="1"/>
</dbReference>
<evidence type="ECO:0000256" key="10">
    <source>
        <dbReference type="ARBA" id="ARBA00023027"/>
    </source>
</evidence>
<dbReference type="NCBIfam" id="NF005932">
    <property type="entry name" value="PRK07956.1"/>
    <property type="match status" value="1"/>
</dbReference>
<comment type="similarity">
    <text evidence="13 14">Belongs to the NAD-dependent DNA ligase family. LigA subfamily.</text>
</comment>
<dbReference type="SMART" id="SM00532">
    <property type="entry name" value="LIGANc"/>
    <property type="match status" value="1"/>
</dbReference>
<dbReference type="FunFam" id="3.30.470.30:FF:000001">
    <property type="entry name" value="DNA ligase"/>
    <property type="match status" value="1"/>
</dbReference>
<comment type="caution">
    <text evidence="14">Lacks conserved residue(s) required for the propagation of feature annotation.</text>
</comment>
<dbReference type="FunFam" id="2.40.50.140:FF:000012">
    <property type="entry name" value="DNA ligase"/>
    <property type="match status" value="1"/>
</dbReference>
<dbReference type="Pfam" id="PF03120">
    <property type="entry name" value="OB_DNA_ligase"/>
    <property type="match status" value="1"/>
</dbReference>
<feature type="binding site" evidence="14">
    <location>
        <begin position="34"/>
        <end position="38"/>
    </location>
    <ligand>
        <name>NAD(+)</name>
        <dbReference type="ChEBI" id="CHEBI:57540"/>
    </ligand>
</feature>
<dbReference type="Gene3D" id="1.10.150.20">
    <property type="entry name" value="5' to 3' exonuclease, C-terminal subdomain"/>
    <property type="match status" value="3"/>
</dbReference>
<feature type="binding site" evidence="14">
    <location>
        <position position="417"/>
    </location>
    <ligand>
        <name>Zn(2+)</name>
        <dbReference type="ChEBI" id="CHEBI:29105"/>
    </ligand>
</feature>
<keyword evidence="4 14" id="KW-0436">Ligase</keyword>
<evidence type="ECO:0000256" key="4">
    <source>
        <dbReference type="ARBA" id="ARBA00022598"/>
    </source>
</evidence>
<dbReference type="InterPro" id="IPR036420">
    <property type="entry name" value="BRCT_dom_sf"/>
</dbReference>
<dbReference type="Pfam" id="PF00533">
    <property type="entry name" value="BRCT"/>
    <property type="match status" value="1"/>
</dbReference>
<dbReference type="SUPFAM" id="SSF52113">
    <property type="entry name" value="BRCT domain"/>
    <property type="match status" value="1"/>
</dbReference>
<keyword evidence="11 14" id="KW-0234">DNA repair</keyword>
<organism evidence="17 18">
    <name type="scientific">Plasticicumulans lactativorans</name>
    <dbReference type="NCBI Taxonomy" id="1133106"/>
    <lineage>
        <taxon>Bacteria</taxon>
        <taxon>Pseudomonadati</taxon>
        <taxon>Pseudomonadota</taxon>
        <taxon>Gammaproteobacteria</taxon>
        <taxon>Candidatus Competibacteraceae</taxon>
        <taxon>Plasticicumulans</taxon>
    </lineage>
</organism>
<name>A0A4R2LJT0_9GAMM</name>
<evidence type="ECO:0000256" key="5">
    <source>
        <dbReference type="ARBA" id="ARBA00022705"/>
    </source>
</evidence>
<dbReference type="RefSeq" id="WP_132538461.1">
    <property type="nucleotide sequence ID" value="NZ_SLWY01000002.1"/>
</dbReference>
<comment type="cofactor">
    <cofactor evidence="14">
        <name>Mg(2+)</name>
        <dbReference type="ChEBI" id="CHEBI:18420"/>
    </cofactor>
    <cofactor evidence="14">
        <name>Mn(2+)</name>
        <dbReference type="ChEBI" id="CHEBI:29035"/>
    </cofactor>
</comment>
<evidence type="ECO:0000256" key="1">
    <source>
        <dbReference type="ARBA" id="ARBA00004067"/>
    </source>
</evidence>
<dbReference type="PANTHER" id="PTHR23389">
    <property type="entry name" value="CHROMOSOME TRANSMISSION FIDELITY FACTOR 18"/>
    <property type="match status" value="1"/>
</dbReference>
<dbReference type="CDD" id="cd17748">
    <property type="entry name" value="BRCT_DNA_ligase_like"/>
    <property type="match status" value="1"/>
</dbReference>
<dbReference type="Pfam" id="PF12826">
    <property type="entry name" value="HHH_2"/>
    <property type="match status" value="1"/>
</dbReference>
<proteinExistence type="inferred from homology"/>
<dbReference type="PROSITE" id="PS01056">
    <property type="entry name" value="DNA_LIGASE_N2"/>
    <property type="match status" value="1"/>
</dbReference>
<dbReference type="InterPro" id="IPR004149">
    <property type="entry name" value="Znf_DNAligase_C4"/>
</dbReference>
<dbReference type="GO" id="GO:0005829">
    <property type="term" value="C:cytosol"/>
    <property type="evidence" value="ECO:0007669"/>
    <property type="project" value="TreeGrafter"/>
</dbReference>
<dbReference type="FunFam" id="1.10.150.20:FF:000006">
    <property type="entry name" value="DNA ligase"/>
    <property type="match status" value="1"/>
</dbReference>
<dbReference type="Gene3D" id="1.10.287.610">
    <property type="entry name" value="Helix hairpin bin"/>
    <property type="match status" value="1"/>
</dbReference>
<feature type="binding site" evidence="14">
    <location>
        <position position="414"/>
    </location>
    <ligand>
        <name>Zn(2+)</name>
        <dbReference type="ChEBI" id="CHEBI:29105"/>
    </ligand>
</feature>
<dbReference type="InterPro" id="IPR033136">
    <property type="entry name" value="DNA_ligase_CS"/>
</dbReference>
<evidence type="ECO:0000256" key="2">
    <source>
        <dbReference type="ARBA" id="ARBA00012722"/>
    </source>
</evidence>
<evidence type="ECO:0000256" key="11">
    <source>
        <dbReference type="ARBA" id="ARBA00023204"/>
    </source>
</evidence>
<dbReference type="PIRSF" id="PIRSF001604">
    <property type="entry name" value="LigA"/>
    <property type="match status" value="1"/>
</dbReference>
<reference evidence="17 18" key="1">
    <citation type="submission" date="2019-03" db="EMBL/GenBank/DDBJ databases">
        <title>Genomic Encyclopedia of Type Strains, Phase IV (KMG-IV): sequencing the most valuable type-strain genomes for metagenomic binning, comparative biology and taxonomic classification.</title>
        <authorList>
            <person name="Goeker M."/>
        </authorList>
    </citation>
    <scope>NUCLEOTIDE SEQUENCE [LARGE SCALE GENOMIC DNA]</scope>
    <source>
        <strain evidence="17 18">DSM 25287</strain>
    </source>
</reference>
<dbReference type="GO" id="GO:0003677">
    <property type="term" value="F:DNA binding"/>
    <property type="evidence" value="ECO:0007669"/>
    <property type="project" value="InterPro"/>
</dbReference>
<dbReference type="EMBL" id="SLWY01000002">
    <property type="protein sequence ID" value="TCO83486.1"/>
    <property type="molecule type" value="Genomic_DNA"/>
</dbReference>
<dbReference type="AlphaFoldDB" id="A0A4R2LJT0"/>
<feature type="binding site" evidence="14">
    <location>
        <begin position="83"/>
        <end position="84"/>
    </location>
    <ligand>
        <name>NAD(+)</name>
        <dbReference type="ChEBI" id="CHEBI:57540"/>
    </ligand>
</feature>
<dbReference type="EC" id="6.5.1.2" evidence="2 14"/>
<keyword evidence="6 14" id="KW-0479">Metal-binding</keyword>
<feature type="active site" description="N6-AMP-lysine intermediate" evidence="14">
    <location>
        <position position="121"/>
    </location>
</feature>
<comment type="catalytic activity">
    <reaction evidence="12 14 15">
        <text>NAD(+) + (deoxyribonucleotide)n-3'-hydroxyl + 5'-phospho-(deoxyribonucleotide)m = (deoxyribonucleotide)n+m + AMP + beta-nicotinamide D-nucleotide.</text>
        <dbReference type="EC" id="6.5.1.2"/>
    </reaction>
</comment>
<dbReference type="InterPro" id="IPR001357">
    <property type="entry name" value="BRCT_dom"/>
</dbReference>
<dbReference type="GO" id="GO:0006260">
    <property type="term" value="P:DNA replication"/>
    <property type="evidence" value="ECO:0007669"/>
    <property type="project" value="UniProtKB-KW"/>
</dbReference>
<accession>A0A4R2LJT0</accession>
<feature type="binding site" evidence="14">
    <location>
        <position position="119"/>
    </location>
    <ligand>
        <name>NAD(+)</name>
        <dbReference type="ChEBI" id="CHEBI:57540"/>
    </ligand>
</feature>
<dbReference type="SUPFAM" id="SSF50249">
    <property type="entry name" value="Nucleic acid-binding proteins"/>
    <property type="match status" value="1"/>
</dbReference>
<dbReference type="InterPro" id="IPR010994">
    <property type="entry name" value="RuvA_2-like"/>
</dbReference>
<evidence type="ECO:0000256" key="3">
    <source>
        <dbReference type="ARBA" id="ARBA00013308"/>
    </source>
</evidence>
<feature type="binding site" evidence="14">
    <location>
        <position position="142"/>
    </location>
    <ligand>
        <name>NAD(+)</name>
        <dbReference type="ChEBI" id="CHEBI:57540"/>
    </ligand>
</feature>
<dbReference type="InterPro" id="IPR013840">
    <property type="entry name" value="DNAligase_N"/>
</dbReference>
<dbReference type="FunFam" id="1.10.287.610:FF:000002">
    <property type="entry name" value="DNA ligase"/>
    <property type="match status" value="1"/>
</dbReference>
<dbReference type="InterPro" id="IPR001679">
    <property type="entry name" value="DNA_ligase"/>
</dbReference>
<dbReference type="Gene3D" id="6.20.10.30">
    <property type="match status" value="1"/>
</dbReference>
<evidence type="ECO:0000259" key="16">
    <source>
        <dbReference type="PROSITE" id="PS50172"/>
    </source>
</evidence>
<evidence type="ECO:0000256" key="9">
    <source>
        <dbReference type="ARBA" id="ARBA00022842"/>
    </source>
</evidence>
<evidence type="ECO:0000256" key="8">
    <source>
        <dbReference type="ARBA" id="ARBA00022833"/>
    </source>
</evidence>
<evidence type="ECO:0000256" key="12">
    <source>
        <dbReference type="ARBA" id="ARBA00034005"/>
    </source>
</evidence>
<dbReference type="GO" id="GO:0046872">
    <property type="term" value="F:metal ion binding"/>
    <property type="evidence" value="ECO:0007669"/>
    <property type="project" value="UniProtKB-KW"/>
</dbReference>
<dbReference type="InterPro" id="IPR018239">
    <property type="entry name" value="DNA_ligase_AS"/>
</dbReference>
<sequence>MPDPTDLDRVQALREALRHHEYRYYVLDDPEVSDAEYDRLMAELRALEAAHPQWVTADSPTQRVGGAPAAGFASVAHALPMLSLDNAFSDDDVLDFDRRARERLAAAGIAVERIGYAAEPKLDGLAVSLRYEHGVFVRGATRGDGTLGEDITANLRTVGGIALRLRGHDWPPVLEVRGEVFMRRADFDALNARQAAAGDKPFVNPRNAAAGSLRQLDPAITAARRLSFYAYGLGEVVDGALPDSHAAIIDRLAGWGLPACPERRRVDGPQGCLAYYAGIGARRAALPYDIDGVVYKVDRIDWQRVLGFVSRAPRWAVAHKFPAQEELTTVEAIDVQVGRTGAITPVARLAPVFVGGVTVTNATLHNFDEVARKDVRVGDTVIVRRAGDVIPEVVGVLAERRPAAAAPWNPPTHCPVCGSHIERPADEAIARCSGGLACRAQLVEAVRHFASRRAMDIEGLGEKYVEGLYAEPGADGDGFEGPVRTVADLYRLSVDDLLEMKRRAEQRTGKVPETVKQGRIATRWAEKLIDAIDASRRARLARLLFALGIRHVGESTAKTLADGLGSLARVRRAPAALLRGLPDVGDAVAASIAEFFAQPGNQAVIDALLARGVTVEDEHPPAPMLAAALGLDALLAGLGVPRLTETRARQLAPHLRSLAQLATPEADAACAAAGLPEELVAALRAFAAEPGQRERLAALDALRAELLAALPATAATAAPLAGQTAVLTGTLATMTRELAQARLEALGAKVAGSVSKRTSFVVAGAEAGSKLARAQALGVEVLDEATFLERLAGWECDRG</sequence>
<dbReference type="PANTHER" id="PTHR23389:SF9">
    <property type="entry name" value="DNA LIGASE"/>
    <property type="match status" value="1"/>
</dbReference>
<dbReference type="SMART" id="SM00278">
    <property type="entry name" value="HhH1"/>
    <property type="match status" value="3"/>
</dbReference>
<dbReference type="PROSITE" id="PS50172">
    <property type="entry name" value="BRCT"/>
    <property type="match status" value="1"/>
</dbReference>
<feature type="binding site" evidence="14">
    <location>
        <position position="179"/>
    </location>
    <ligand>
        <name>NAD(+)</name>
        <dbReference type="ChEBI" id="CHEBI:57540"/>
    </ligand>
</feature>
<evidence type="ECO:0000256" key="6">
    <source>
        <dbReference type="ARBA" id="ARBA00022723"/>
    </source>
</evidence>
<keyword evidence="5 14" id="KW-0235">DNA replication</keyword>